<gene>
    <name evidence="1" type="ORF">J2S43_004195</name>
</gene>
<accession>A0ABT9MW62</accession>
<keyword evidence="2" id="KW-1185">Reference proteome</keyword>
<dbReference type="EMBL" id="JAUSRA010000001">
    <property type="protein sequence ID" value="MDP9795683.1"/>
    <property type="molecule type" value="Genomic_DNA"/>
</dbReference>
<evidence type="ECO:0000313" key="1">
    <source>
        <dbReference type="EMBL" id="MDP9795683.1"/>
    </source>
</evidence>
<evidence type="ECO:0000313" key="2">
    <source>
        <dbReference type="Proteomes" id="UP001240984"/>
    </source>
</evidence>
<comment type="caution">
    <text evidence="1">The sequence shown here is derived from an EMBL/GenBank/DDBJ whole genome shotgun (WGS) entry which is preliminary data.</text>
</comment>
<reference evidence="1 2" key="1">
    <citation type="submission" date="2023-07" db="EMBL/GenBank/DDBJ databases">
        <title>Sequencing the genomes of 1000 actinobacteria strains.</title>
        <authorList>
            <person name="Klenk H.-P."/>
        </authorList>
    </citation>
    <scope>NUCLEOTIDE SEQUENCE [LARGE SCALE GENOMIC DNA]</scope>
    <source>
        <strain evidence="1 2">DSM 44710</strain>
    </source>
</reference>
<protein>
    <submittedName>
        <fullName evidence="1">Uncharacterized protein</fullName>
    </submittedName>
</protein>
<sequence>MDGYGVTPRDVLSLAGTTARQRQPVMEASAPLQRAVSSVSTGDPALDAHTRAVAAEVEELHRRLAAVLGLFGDALRDAVTAYTDGDEEVAADFRTLATPVPAVPGAPGTAMS</sequence>
<dbReference type="RefSeq" id="WP_306831697.1">
    <property type="nucleotide sequence ID" value="NZ_JAUSRA010000001.1"/>
</dbReference>
<proteinExistence type="predicted"/>
<dbReference type="Proteomes" id="UP001240984">
    <property type="component" value="Unassembled WGS sequence"/>
</dbReference>
<name>A0ABT9MW62_9ACTN</name>
<organism evidence="1 2">
    <name type="scientific">Catenuloplanes nepalensis</name>
    <dbReference type="NCBI Taxonomy" id="587533"/>
    <lineage>
        <taxon>Bacteria</taxon>
        <taxon>Bacillati</taxon>
        <taxon>Actinomycetota</taxon>
        <taxon>Actinomycetes</taxon>
        <taxon>Micromonosporales</taxon>
        <taxon>Micromonosporaceae</taxon>
        <taxon>Catenuloplanes</taxon>
    </lineage>
</organism>